<dbReference type="HOGENOM" id="CLU_2007195_0_0_1"/>
<name>A0A0D9XS08_9ORYZ</name>
<dbReference type="Gramene" id="LPERR11G10630.1">
    <property type="protein sequence ID" value="LPERR11G10630.1"/>
    <property type="gene ID" value="LPERR11G10630"/>
</dbReference>
<protein>
    <submittedName>
        <fullName evidence="2">Uncharacterized protein</fullName>
    </submittedName>
</protein>
<proteinExistence type="predicted"/>
<evidence type="ECO:0000256" key="1">
    <source>
        <dbReference type="SAM" id="MobiDB-lite"/>
    </source>
</evidence>
<evidence type="ECO:0000313" key="2">
    <source>
        <dbReference type="EnsemblPlants" id="LPERR11G10630.1"/>
    </source>
</evidence>
<keyword evidence="3" id="KW-1185">Reference proteome</keyword>
<dbReference type="EnsemblPlants" id="LPERR11G10630.1">
    <property type="protein sequence ID" value="LPERR11G10630.1"/>
    <property type="gene ID" value="LPERR11G10630"/>
</dbReference>
<evidence type="ECO:0000313" key="3">
    <source>
        <dbReference type="Proteomes" id="UP000032180"/>
    </source>
</evidence>
<accession>A0A0D9XS08</accession>
<reference evidence="3" key="2">
    <citation type="submission" date="2013-12" db="EMBL/GenBank/DDBJ databases">
        <authorList>
            <person name="Yu Y."/>
            <person name="Lee S."/>
            <person name="de Baynast K."/>
            <person name="Wissotski M."/>
            <person name="Liu L."/>
            <person name="Talag J."/>
            <person name="Goicoechea J."/>
            <person name="Angelova A."/>
            <person name="Jetty R."/>
            <person name="Kudrna D."/>
            <person name="Golser W."/>
            <person name="Rivera L."/>
            <person name="Zhang J."/>
            <person name="Wing R."/>
        </authorList>
    </citation>
    <scope>NUCLEOTIDE SEQUENCE</scope>
</reference>
<organism evidence="2 3">
    <name type="scientific">Leersia perrieri</name>
    <dbReference type="NCBI Taxonomy" id="77586"/>
    <lineage>
        <taxon>Eukaryota</taxon>
        <taxon>Viridiplantae</taxon>
        <taxon>Streptophyta</taxon>
        <taxon>Embryophyta</taxon>
        <taxon>Tracheophyta</taxon>
        <taxon>Spermatophyta</taxon>
        <taxon>Magnoliopsida</taxon>
        <taxon>Liliopsida</taxon>
        <taxon>Poales</taxon>
        <taxon>Poaceae</taxon>
        <taxon>BOP clade</taxon>
        <taxon>Oryzoideae</taxon>
        <taxon>Oryzeae</taxon>
        <taxon>Oryzinae</taxon>
        <taxon>Leersia</taxon>
    </lineage>
</organism>
<dbReference type="AlphaFoldDB" id="A0A0D9XS08"/>
<reference evidence="2 3" key="1">
    <citation type="submission" date="2012-08" db="EMBL/GenBank/DDBJ databases">
        <title>Oryza genome evolution.</title>
        <authorList>
            <person name="Wing R.A."/>
        </authorList>
    </citation>
    <scope>NUCLEOTIDE SEQUENCE</scope>
</reference>
<feature type="compositionally biased region" description="Polar residues" evidence="1">
    <location>
        <begin position="1"/>
        <end position="15"/>
    </location>
</feature>
<sequence>MVSAVVSPSPSQTMSPFPLPNPRRRLAVPNPTPASSILKLPPPPHRLDHPDADRAASILPRLVYLEYYSTRRRCGFINATQSSPLTHQILRRAHPGTWSSPCQLICSEAGVAHGKQYYGNTVRV</sequence>
<dbReference type="Proteomes" id="UP000032180">
    <property type="component" value="Chromosome 11"/>
</dbReference>
<reference evidence="2" key="3">
    <citation type="submission" date="2015-04" db="UniProtKB">
        <authorList>
            <consortium name="EnsemblPlants"/>
        </authorList>
    </citation>
    <scope>IDENTIFICATION</scope>
</reference>
<feature type="region of interest" description="Disordered" evidence="1">
    <location>
        <begin position="1"/>
        <end position="52"/>
    </location>
</feature>